<evidence type="ECO:0000313" key="4">
    <source>
        <dbReference type="Proteomes" id="UP000032534"/>
    </source>
</evidence>
<dbReference type="PATRIC" id="fig|159743.3.peg.5304"/>
<gene>
    <name evidence="3" type="ORF">QD47_23895</name>
</gene>
<protein>
    <submittedName>
        <fullName evidence="3">Uncharacterized protein</fullName>
    </submittedName>
</protein>
<keyword evidence="2" id="KW-0472">Membrane</keyword>
<dbReference type="OrthoDB" id="71172at2"/>
<name>A0A0D7WVI0_9BACL</name>
<keyword evidence="2" id="KW-0812">Transmembrane</keyword>
<dbReference type="EMBL" id="JTHP01000064">
    <property type="protein sequence ID" value="KJD43201.1"/>
    <property type="molecule type" value="Genomic_DNA"/>
</dbReference>
<dbReference type="AlphaFoldDB" id="A0A0D7WVI0"/>
<reference evidence="3 4" key="1">
    <citation type="submission" date="2014-11" db="EMBL/GenBank/DDBJ databases">
        <title>Draft Genome Sequences of Paenibacillus polymyxa NRRL B-30509 and Paenibacillus terrae NRRL B-30644, Strains from a Poultry Environment that Produce Tridecaptin A and Paenicidins.</title>
        <authorList>
            <person name="van Belkum M.J."/>
            <person name="Lohans C.T."/>
            <person name="Vederas J.C."/>
        </authorList>
    </citation>
    <scope>NUCLEOTIDE SEQUENCE [LARGE SCALE GENOMIC DNA]</scope>
    <source>
        <strain evidence="3 4">NRRL B-30644</strain>
    </source>
</reference>
<sequence length="358" mass="41186">MNHMSSFWALFIVVDIIILWFFFRALYRRNRENRKTRRRNAFFLSSPSPSSLEQGRHKEIIELMQLLERSIPASYAHSVRRRVMDAHPHLTDQEYDWRWNELKRYFMLCAIMNRVPMFSPDVDELWHEMLMFTREYQQFSEAFFGRMLHHAPHSDSQPMPDERAWFDWLYVECFGWNRYSASLWGTFFNHPLPNNELAHYYKLTASGQPAGERWNTLEDIGISQQAQQAVQRIMDHLRNRVNEAVDDPDGKRLPKVNYLQIDYLLLAVVWYSWYQPHQFALHMHPDATGSAALASSSGCSSASGCSNWDTHHSHHHSSHGSSHDGGSSHHDSGDSGGSHSSCSSSSSCGSSCGGGGGD</sequence>
<accession>A0A0D7WVI0</accession>
<feature type="compositionally biased region" description="Low complexity" evidence="1">
    <location>
        <begin position="337"/>
        <end position="350"/>
    </location>
</feature>
<feature type="region of interest" description="Disordered" evidence="1">
    <location>
        <begin position="310"/>
        <end position="358"/>
    </location>
</feature>
<keyword evidence="4" id="KW-1185">Reference proteome</keyword>
<evidence type="ECO:0000313" key="3">
    <source>
        <dbReference type="EMBL" id="KJD43201.1"/>
    </source>
</evidence>
<organism evidence="3 4">
    <name type="scientific">Paenibacillus terrae</name>
    <dbReference type="NCBI Taxonomy" id="159743"/>
    <lineage>
        <taxon>Bacteria</taxon>
        <taxon>Bacillati</taxon>
        <taxon>Bacillota</taxon>
        <taxon>Bacilli</taxon>
        <taxon>Bacillales</taxon>
        <taxon>Paenibacillaceae</taxon>
        <taxon>Paenibacillus</taxon>
    </lineage>
</organism>
<evidence type="ECO:0000256" key="2">
    <source>
        <dbReference type="SAM" id="Phobius"/>
    </source>
</evidence>
<proteinExistence type="predicted"/>
<dbReference type="RefSeq" id="WP_044648472.1">
    <property type="nucleotide sequence ID" value="NZ_JTHP01000064.1"/>
</dbReference>
<evidence type="ECO:0000256" key="1">
    <source>
        <dbReference type="SAM" id="MobiDB-lite"/>
    </source>
</evidence>
<dbReference type="Proteomes" id="UP000032534">
    <property type="component" value="Unassembled WGS sequence"/>
</dbReference>
<comment type="caution">
    <text evidence="3">The sequence shown here is derived from an EMBL/GenBank/DDBJ whole genome shotgun (WGS) entry which is preliminary data.</text>
</comment>
<feature type="transmembrane region" description="Helical" evidence="2">
    <location>
        <begin position="6"/>
        <end position="27"/>
    </location>
</feature>
<keyword evidence="2" id="KW-1133">Transmembrane helix</keyword>